<comment type="caution">
    <text evidence="2">The sequence shown here is derived from an EMBL/GenBank/DDBJ whole genome shotgun (WGS) entry which is preliminary data.</text>
</comment>
<evidence type="ECO:0000313" key="2">
    <source>
        <dbReference type="EMBL" id="KAK8861984.1"/>
    </source>
</evidence>
<keyword evidence="3" id="KW-1185">Reference proteome</keyword>
<dbReference type="Proteomes" id="UP001390339">
    <property type="component" value="Unassembled WGS sequence"/>
</dbReference>
<evidence type="ECO:0000313" key="3">
    <source>
        <dbReference type="Proteomes" id="UP001390339"/>
    </source>
</evidence>
<feature type="region of interest" description="Disordered" evidence="1">
    <location>
        <begin position="93"/>
        <end position="118"/>
    </location>
</feature>
<proteinExistence type="predicted"/>
<gene>
    <name evidence="2" type="ORF">PGQ11_008219</name>
</gene>
<dbReference type="EMBL" id="JAPCWZ010000005">
    <property type="protein sequence ID" value="KAK8861984.1"/>
    <property type="molecule type" value="Genomic_DNA"/>
</dbReference>
<organism evidence="2 3">
    <name type="scientific">Apiospora arundinis</name>
    <dbReference type="NCBI Taxonomy" id="335852"/>
    <lineage>
        <taxon>Eukaryota</taxon>
        <taxon>Fungi</taxon>
        <taxon>Dikarya</taxon>
        <taxon>Ascomycota</taxon>
        <taxon>Pezizomycotina</taxon>
        <taxon>Sordariomycetes</taxon>
        <taxon>Xylariomycetidae</taxon>
        <taxon>Amphisphaeriales</taxon>
        <taxon>Apiosporaceae</taxon>
        <taxon>Apiospora</taxon>
    </lineage>
</organism>
<sequence>MSNPGGGGVYRYRCRCFYSHNCPNWTYVNNTCCTQCVAAGHDTQAATQEASWYPSKEISIPRVENGVLDYTLMEIVAGGQTGNEWTLRPKVDFDQPPAGGHATTTSAVPNAPVIARGN</sequence>
<name>A0ABR2IEL2_9PEZI</name>
<reference evidence="2 3" key="1">
    <citation type="journal article" date="2024" name="IMA Fungus">
        <title>Apiospora arundinis, a panoply of carbohydrate-active enzymes and secondary metabolites.</title>
        <authorList>
            <person name="Sorensen T."/>
            <person name="Petersen C."/>
            <person name="Muurmann A.T."/>
            <person name="Christiansen J.V."/>
            <person name="Brundto M.L."/>
            <person name="Overgaard C.K."/>
            <person name="Boysen A.T."/>
            <person name="Wollenberg R.D."/>
            <person name="Larsen T.O."/>
            <person name="Sorensen J.L."/>
            <person name="Nielsen K.L."/>
            <person name="Sondergaard T.E."/>
        </authorList>
    </citation>
    <scope>NUCLEOTIDE SEQUENCE [LARGE SCALE GENOMIC DNA]</scope>
    <source>
        <strain evidence="2 3">AAU 773</strain>
    </source>
</reference>
<protein>
    <submittedName>
        <fullName evidence="2">Uncharacterized protein</fullName>
    </submittedName>
</protein>
<evidence type="ECO:0000256" key="1">
    <source>
        <dbReference type="SAM" id="MobiDB-lite"/>
    </source>
</evidence>
<accession>A0ABR2IEL2</accession>